<accession>A0A553JNG4</accession>
<dbReference type="GO" id="GO:0008641">
    <property type="term" value="F:ubiquitin-like modifier activating enzyme activity"/>
    <property type="evidence" value="ECO:0007669"/>
    <property type="project" value="InterPro"/>
</dbReference>
<keyword evidence="4" id="KW-1185">Reference proteome</keyword>
<dbReference type="Proteomes" id="UP000318126">
    <property type="component" value="Unassembled WGS sequence"/>
</dbReference>
<evidence type="ECO:0000259" key="2">
    <source>
        <dbReference type="Pfam" id="PF00899"/>
    </source>
</evidence>
<gene>
    <name evidence="3" type="ORF">FN961_12590</name>
</gene>
<comment type="similarity">
    <text evidence="1">Belongs to the HesA/MoeB/ThiF family.</text>
</comment>
<dbReference type="GO" id="GO:0008146">
    <property type="term" value="F:sulfotransferase activity"/>
    <property type="evidence" value="ECO:0007669"/>
    <property type="project" value="TreeGrafter"/>
</dbReference>
<dbReference type="EMBL" id="VKGK01000014">
    <property type="protein sequence ID" value="TRY13960.1"/>
    <property type="molecule type" value="Genomic_DNA"/>
</dbReference>
<evidence type="ECO:0000313" key="4">
    <source>
        <dbReference type="Proteomes" id="UP000318126"/>
    </source>
</evidence>
<dbReference type="PANTHER" id="PTHR10953">
    <property type="entry name" value="UBIQUITIN-ACTIVATING ENZYME E1"/>
    <property type="match status" value="1"/>
</dbReference>
<dbReference type="GO" id="GO:0004792">
    <property type="term" value="F:thiosulfate-cyanide sulfurtransferase activity"/>
    <property type="evidence" value="ECO:0007669"/>
    <property type="project" value="TreeGrafter"/>
</dbReference>
<organism evidence="3 4">
    <name type="scientific">Shewanella hanedai</name>
    <name type="common">Alteromonas hanedai</name>
    <dbReference type="NCBI Taxonomy" id="25"/>
    <lineage>
        <taxon>Bacteria</taxon>
        <taxon>Pseudomonadati</taxon>
        <taxon>Pseudomonadota</taxon>
        <taxon>Gammaproteobacteria</taxon>
        <taxon>Alteromonadales</taxon>
        <taxon>Shewanellaceae</taxon>
        <taxon>Shewanella</taxon>
    </lineage>
</organism>
<feature type="domain" description="THIF-type NAD/FAD binding fold" evidence="2">
    <location>
        <begin position="11"/>
        <end position="246"/>
    </location>
</feature>
<dbReference type="Pfam" id="PF00899">
    <property type="entry name" value="ThiF"/>
    <property type="match status" value="1"/>
</dbReference>
<dbReference type="GO" id="GO:0005829">
    <property type="term" value="C:cytosol"/>
    <property type="evidence" value="ECO:0007669"/>
    <property type="project" value="TreeGrafter"/>
</dbReference>
<protein>
    <submittedName>
        <fullName evidence="3">HesA/MoeB/ThiF family protein</fullName>
    </submittedName>
</protein>
<evidence type="ECO:0000313" key="3">
    <source>
        <dbReference type="EMBL" id="TRY13960.1"/>
    </source>
</evidence>
<proteinExistence type="inferred from homology"/>
<dbReference type="RefSeq" id="WP_144040530.1">
    <property type="nucleotide sequence ID" value="NZ_BMPL01000014.1"/>
</dbReference>
<dbReference type="PANTHER" id="PTHR10953:SF240">
    <property type="entry name" value="SULFUR CARRIER PROTEIN THIS ADENYLYLTRANSFERASE"/>
    <property type="match status" value="1"/>
</dbReference>
<sequence>MPLSDDEFMRYSRQILLPEVGELGQSALKKAKVLIVGVGGLGQLAAQYLAAAGVGQLTLVDDDRVERSNLPRQLLFDDKDIGEYKSSRARDKLMQRYPNSEINGIIKRLSLDNASGIIEWADIVLDCSDNLVTRHHVNQTCVSFPTPLVTASVAHFSGFLFAVDLKQAPDAGCYACLFPQDSIVTKSCSTAGVLGPMVGTLASIQTLMVINLLLGVGKVCGKLLRFNGLEFKWREASLSRNPKCPVCAGVINPLLLDAQKEVCHAEY</sequence>
<dbReference type="CDD" id="cd00757">
    <property type="entry name" value="ThiF_MoeB_HesA_family"/>
    <property type="match status" value="1"/>
</dbReference>
<evidence type="ECO:0000256" key="1">
    <source>
        <dbReference type="ARBA" id="ARBA00009919"/>
    </source>
</evidence>
<dbReference type="GO" id="GO:0016779">
    <property type="term" value="F:nucleotidyltransferase activity"/>
    <property type="evidence" value="ECO:0007669"/>
    <property type="project" value="TreeGrafter"/>
</dbReference>
<dbReference type="InterPro" id="IPR000594">
    <property type="entry name" value="ThiF_NAD_FAD-bd"/>
</dbReference>
<dbReference type="SUPFAM" id="SSF69572">
    <property type="entry name" value="Activating enzymes of the ubiquitin-like proteins"/>
    <property type="match status" value="1"/>
</dbReference>
<dbReference type="InterPro" id="IPR035985">
    <property type="entry name" value="Ubiquitin-activating_enz"/>
</dbReference>
<name>A0A553JNG4_SHEHA</name>
<dbReference type="FunFam" id="3.40.50.720:FF:000080">
    <property type="entry name" value="Thiazole biosynthesis adenylyltransferase ThiF"/>
    <property type="match status" value="1"/>
</dbReference>
<dbReference type="InterPro" id="IPR045886">
    <property type="entry name" value="ThiF/MoeB/HesA"/>
</dbReference>
<dbReference type="OrthoDB" id="9804286at2"/>
<comment type="caution">
    <text evidence="3">The sequence shown here is derived from an EMBL/GenBank/DDBJ whole genome shotgun (WGS) entry which is preliminary data.</text>
</comment>
<reference evidence="4" key="1">
    <citation type="submission" date="2019-07" db="EMBL/GenBank/DDBJ databases">
        <title>Shewanella sp. YLB-08 draft genomic sequence.</title>
        <authorList>
            <person name="Yu L."/>
        </authorList>
    </citation>
    <scope>NUCLEOTIDE SEQUENCE [LARGE SCALE GENOMIC DNA]</scope>
    <source>
        <strain evidence="4">JCM 20706</strain>
    </source>
</reference>
<dbReference type="AlphaFoldDB" id="A0A553JNG4"/>
<dbReference type="Gene3D" id="3.40.50.720">
    <property type="entry name" value="NAD(P)-binding Rossmann-like Domain"/>
    <property type="match status" value="1"/>
</dbReference>